<dbReference type="GO" id="GO:0016020">
    <property type="term" value="C:membrane"/>
    <property type="evidence" value="ECO:0007669"/>
    <property type="project" value="UniProtKB-SubCell"/>
</dbReference>
<reference evidence="6 7" key="1">
    <citation type="submission" date="2014-10" db="EMBL/GenBank/DDBJ databases">
        <title>Draft genome sequence of Novosphingobium subterraneum DSM 12447.</title>
        <authorList>
            <person name="Gan H.M."/>
            <person name="Gan H.Y."/>
            <person name="Savka M.A."/>
        </authorList>
    </citation>
    <scope>NUCLEOTIDE SEQUENCE [LARGE SCALE GENOMIC DNA]</scope>
    <source>
        <strain evidence="6 7">DSM 12447</strain>
    </source>
</reference>
<evidence type="ECO:0000256" key="1">
    <source>
        <dbReference type="ARBA" id="ARBA00004141"/>
    </source>
</evidence>
<dbReference type="AlphaFoldDB" id="A0A0B8ZR68"/>
<proteinExistence type="predicted"/>
<dbReference type="Pfam" id="PF13564">
    <property type="entry name" value="DoxX_2"/>
    <property type="match status" value="1"/>
</dbReference>
<feature type="transmembrane region" description="Helical" evidence="5">
    <location>
        <begin position="110"/>
        <end position="128"/>
    </location>
</feature>
<dbReference type="PATRIC" id="fig|48936.3.peg.2676"/>
<feature type="transmembrane region" description="Helical" evidence="5">
    <location>
        <begin position="12"/>
        <end position="34"/>
    </location>
</feature>
<feature type="transmembrane region" description="Helical" evidence="5">
    <location>
        <begin position="82"/>
        <end position="104"/>
    </location>
</feature>
<gene>
    <name evidence="6" type="ORF">NJ75_02669</name>
</gene>
<accession>A0A0B8ZR68</accession>
<evidence type="ECO:0000256" key="2">
    <source>
        <dbReference type="ARBA" id="ARBA00022692"/>
    </source>
</evidence>
<keyword evidence="4 5" id="KW-0472">Membrane</keyword>
<dbReference type="STRING" id="48936.NJ75_02669"/>
<keyword evidence="3 5" id="KW-1133">Transmembrane helix</keyword>
<comment type="caution">
    <text evidence="6">The sequence shown here is derived from an EMBL/GenBank/DDBJ whole genome shotgun (WGS) entry which is preliminary data.</text>
</comment>
<name>A0A0B8ZR68_9SPHN</name>
<keyword evidence="7" id="KW-1185">Reference proteome</keyword>
<sequence length="135" mass="14948">MAALRLPPLVRLALLVPLTLLLSAFHGFVGWHKVFSSREELMRHTAWTVHLPEWLGRLVGITELALTLLLLLALFRPGYSRIGMMAAYGFIALELVSTVTHQLAQDGASLAQNLLSIFMTAVVAWLFAQRAEAAR</sequence>
<evidence type="ECO:0000313" key="6">
    <source>
        <dbReference type="EMBL" id="KHS45650.1"/>
    </source>
</evidence>
<protein>
    <recommendedName>
        <fullName evidence="8">DoxX family protein</fullName>
    </recommendedName>
</protein>
<evidence type="ECO:0000256" key="3">
    <source>
        <dbReference type="ARBA" id="ARBA00022989"/>
    </source>
</evidence>
<comment type="subcellular location">
    <subcellularLocation>
        <location evidence="1">Membrane</location>
        <topology evidence="1">Multi-pass membrane protein</topology>
    </subcellularLocation>
</comment>
<dbReference type="InterPro" id="IPR032808">
    <property type="entry name" value="DoxX"/>
</dbReference>
<dbReference type="EMBL" id="JRVC01000012">
    <property type="protein sequence ID" value="KHS45650.1"/>
    <property type="molecule type" value="Genomic_DNA"/>
</dbReference>
<evidence type="ECO:0000313" key="7">
    <source>
        <dbReference type="Proteomes" id="UP000031338"/>
    </source>
</evidence>
<feature type="transmembrane region" description="Helical" evidence="5">
    <location>
        <begin position="54"/>
        <end position="75"/>
    </location>
</feature>
<evidence type="ECO:0000256" key="4">
    <source>
        <dbReference type="ARBA" id="ARBA00023136"/>
    </source>
</evidence>
<evidence type="ECO:0000256" key="5">
    <source>
        <dbReference type="SAM" id="Phobius"/>
    </source>
</evidence>
<evidence type="ECO:0008006" key="8">
    <source>
        <dbReference type="Google" id="ProtNLM"/>
    </source>
</evidence>
<dbReference type="RefSeq" id="WP_039335215.1">
    <property type="nucleotide sequence ID" value="NZ_JRVC01000012.1"/>
</dbReference>
<dbReference type="Proteomes" id="UP000031338">
    <property type="component" value="Unassembled WGS sequence"/>
</dbReference>
<keyword evidence="2 5" id="KW-0812">Transmembrane</keyword>
<organism evidence="6 7">
    <name type="scientific">Novosphingobium subterraneum</name>
    <dbReference type="NCBI Taxonomy" id="48936"/>
    <lineage>
        <taxon>Bacteria</taxon>
        <taxon>Pseudomonadati</taxon>
        <taxon>Pseudomonadota</taxon>
        <taxon>Alphaproteobacteria</taxon>
        <taxon>Sphingomonadales</taxon>
        <taxon>Sphingomonadaceae</taxon>
        <taxon>Novosphingobium</taxon>
    </lineage>
</organism>